<evidence type="ECO:0000256" key="1">
    <source>
        <dbReference type="SAM" id="Phobius"/>
    </source>
</evidence>
<evidence type="ECO:0000313" key="3">
    <source>
        <dbReference type="Proteomes" id="UP000824540"/>
    </source>
</evidence>
<keyword evidence="1" id="KW-0472">Membrane</keyword>
<organism evidence="2 3">
    <name type="scientific">Albula glossodonta</name>
    <name type="common">roundjaw bonefish</name>
    <dbReference type="NCBI Taxonomy" id="121402"/>
    <lineage>
        <taxon>Eukaryota</taxon>
        <taxon>Metazoa</taxon>
        <taxon>Chordata</taxon>
        <taxon>Craniata</taxon>
        <taxon>Vertebrata</taxon>
        <taxon>Euteleostomi</taxon>
        <taxon>Actinopterygii</taxon>
        <taxon>Neopterygii</taxon>
        <taxon>Teleostei</taxon>
        <taxon>Albuliformes</taxon>
        <taxon>Albulidae</taxon>
        <taxon>Albula</taxon>
    </lineage>
</organism>
<keyword evidence="1" id="KW-0812">Transmembrane</keyword>
<comment type="caution">
    <text evidence="2">The sequence shown here is derived from an EMBL/GenBank/DDBJ whole genome shotgun (WGS) entry which is preliminary data.</text>
</comment>
<feature type="non-terminal residue" evidence="2">
    <location>
        <position position="137"/>
    </location>
</feature>
<dbReference type="Proteomes" id="UP000824540">
    <property type="component" value="Unassembled WGS sequence"/>
</dbReference>
<keyword evidence="3" id="KW-1185">Reference proteome</keyword>
<reference evidence="2" key="1">
    <citation type="thesis" date="2021" institute="BYU ScholarsArchive" country="Provo, UT, USA">
        <title>Applications of and Algorithms for Genome Assembly and Genomic Analyses with an Emphasis on Marine Teleosts.</title>
        <authorList>
            <person name="Pickett B.D."/>
        </authorList>
    </citation>
    <scope>NUCLEOTIDE SEQUENCE</scope>
    <source>
        <strain evidence="2">HI-2016</strain>
    </source>
</reference>
<gene>
    <name evidence="2" type="ORF">JZ751_004922</name>
</gene>
<evidence type="ECO:0000313" key="2">
    <source>
        <dbReference type="EMBL" id="KAG9347355.1"/>
    </source>
</evidence>
<keyword evidence="1" id="KW-1133">Transmembrane helix</keyword>
<accession>A0A8T2P459</accession>
<feature type="transmembrane region" description="Helical" evidence="1">
    <location>
        <begin position="78"/>
        <end position="97"/>
    </location>
</feature>
<proteinExistence type="predicted"/>
<name>A0A8T2P459_9TELE</name>
<dbReference type="AlphaFoldDB" id="A0A8T2P459"/>
<protein>
    <submittedName>
        <fullName evidence="2">Uncharacterized protein</fullName>
    </submittedName>
</protein>
<dbReference type="EMBL" id="JAFBMS010000013">
    <property type="protein sequence ID" value="KAG9347355.1"/>
    <property type="molecule type" value="Genomic_DNA"/>
</dbReference>
<sequence>TSDRDKFPEFELPISDPCDGAAKFKLKSTSKSSTSSLELDEVETDLDDEAATQRWAGRDFGYIIRPYLLLNLLLFNPHWQLIFIVIVLILIIGLAALRAGRHCGMHEQTWVRDSTDEMAMMSNQRQKRGGLVVPSLR</sequence>